<accession>I2GS10</accession>
<name>I2GS10_9BACT</name>
<protein>
    <recommendedName>
        <fullName evidence="3">AB hydrolase-1 domain-containing protein</fullName>
    </recommendedName>
</protein>
<organism evidence="1 2">
    <name type="scientific">Fibrisoma limi BUZ 3</name>
    <dbReference type="NCBI Taxonomy" id="1185876"/>
    <lineage>
        <taxon>Bacteria</taxon>
        <taxon>Pseudomonadati</taxon>
        <taxon>Bacteroidota</taxon>
        <taxon>Cytophagia</taxon>
        <taxon>Cytophagales</taxon>
        <taxon>Spirosomataceae</taxon>
        <taxon>Fibrisoma</taxon>
    </lineage>
</organism>
<gene>
    <name evidence="1" type="ORF">BN8_06070</name>
</gene>
<dbReference type="InterPro" id="IPR029058">
    <property type="entry name" value="AB_hydrolase_fold"/>
</dbReference>
<dbReference type="AlphaFoldDB" id="I2GS10"/>
<dbReference type="EMBL" id="CAIT01000009">
    <property type="protein sequence ID" value="CCH56688.1"/>
    <property type="molecule type" value="Genomic_DNA"/>
</dbReference>
<dbReference type="Proteomes" id="UP000009309">
    <property type="component" value="Unassembled WGS sequence"/>
</dbReference>
<dbReference type="SUPFAM" id="SSF53474">
    <property type="entry name" value="alpha/beta-Hydrolases"/>
    <property type="match status" value="1"/>
</dbReference>
<proteinExistence type="predicted"/>
<evidence type="ECO:0000313" key="1">
    <source>
        <dbReference type="EMBL" id="CCH56688.1"/>
    </source>
</evidence>
<evidence type="ECO:0000313" key="2">
    <source>
        <dbReference type="Proteomes" id="UP000009309"/>
    </source>
</evidence>
<dbReference type="eggNOG" id="COG1073">
    <property type="taxonomic scope" value="Bacteria"/>
</dbReference>
<sequence length="212" mass="23940">MPLLPTIEPVRINLTDEFLRWKPSGSINVRQVAHYLVSQYAISAGDVVIGHSMGGWVAIFVKELTGSTVIQIASWTNQKKILFPTHNLSLLRLLSLTGLTQSQFLTKLSVRQYPFNESRPLYQTLLFNSRQMDRRYLWFQIQTLFAKVPPLSAQPDLRIHARPDNIIAPPDEPYVMVPGDHFSLVFHPDLVAAPITALLSSQGPTTRQRPAD</sequence>
<evidence type="ECO:0008006" key="3">
    <source>
        <dbReference type="Google" id="ProtNLM"/>
    </source>
</evidence>
<keyword evidence="2" id="KW-1185">Reference proteome</keyword>
<dbReference type="RefSeq" id="WP_009285253.1">
    <property type="nucleotide sequence ID" value="NZ_CAIT01000009.1"/>
</dbReference>
<reference evidence="1 2" key="1">
    <citation type="journal article" date="2012" name="J. Bacteriol.">
        <title>Genome Sequence of the Filamentous Bacterium Fibrisoma limi BUZ 3T.</title>
        <authorList>
            <person name="Filippini M."/>
            <person name="Qi W."/>
            <person name="Jaenicke S."/>
            <person name="Goesmann A."/>
            <person name="Smits T.H."/>
            <person name="Bagheri H.C."/>
        </authorList>
    </citation>
    <scope>NUCLEOTIDE SEQUENCE [LARGE SCALE GENOMIC DNA]</scope>
    <source>
        <strain evidence="2">BUZ 3T</strain>
    </source>
</reference>
<comment type="caution">
    <text evidence="1">The sequence shown here is derived from an EMBL/GenBank/DDBJ whole genome shotgun (WGS) entry which is preliminary data.</text>
</comment>
<dbReference type="STRING" id="1185876.BN8_06070"/>